<proteinExistence type="predicted"/>
<keyword evidence="1" id="KW-0378">Hydrolase</keyword>
<dbReference type="InterPro" id="IPR052016">
    <property type="entry name" value="Bact_Sigma-Reg"/>
</dbReference>
<dbReference type="SUPFAM" id="SSF55781">
    <property type="entry name" value="GAF domain-like"/>
    <property type="match status" value="1"/>
</dbReference>
<name>A0ABS9UZJ0_9BACT</name>
<dbReference type="SUPFAM" id="SSF81606">
    <property type="entry name" value="PP2C-like"/>
    <property type="match status" value="1"/>
</dbReference>
<accession>A0ABS9UZJ0</accession>
<evidence type="ECO:0000259" key="3">
    <source>
        <dbReference type="SMART" id="SM00331"/>
    </source>
</evidence>
<gene>
    <name evidence="4" type="ORF">MM239_09160</name>
</gene>
<evidence type="ECO:0000256" key="2">
    <source>
        <dbReference type="SAM" id="Phobius"/>
    </source>
</evidence>
<dbReference type="InterPro" id="IPR001932">
    <property type="entry name" value="PPM-type_phosphatase-like_dom"/>
</dbReference>
<feature type="transmembrane region" description="Helical" evidence="2">
    <location>
        <begin position="117"/>
        <end position="137"/>
    </location>
</feature>
<feature type="transmembrane region" description="Helical" evidence="2">
    <location>
        <begin position="211"/>
        <end position="233"/>
    </location>
</feature>
<comment type="caution">
    <text evidence="4">The sequence shown here is derived from an EMBL/GenBank/DDBJ whole genome shotgun (WGS) entry which is preliminary data.</text>
</comment>
<keyword evidence="2" id="KW-1133">Transmembrane helix</keyword>
<protein>
    <submittedName>
        <fullName evidence="4">SpoIIE family protein phosphatase</fullName>
    </submittedName>
</protein>
<dbReference type="Gene3D" id="3.30.450.40">
    <property type="match status" value="1"/>
</dbReference>
<dbReference type="Pfam" id="PF07228">
    <property type="entry name" value="SpoIIE"/>
    <property type="match status" value="1"/>
</dbReference>
<dbReference type="InterPro" id="IPR036457">
    <property type="entry name" value="PPM-type-like_dom_sf"/>
</dbReference>
<keyword evidence="2" id="KW-0812">Transmembrane</keyword>
<dbReference type="EMBL" id="JAKZGP010000019">
    <property type="protein sequence ID" value="MCH7409563.1"/>
    <property type="molecule type" value="Genomic_DNA"/>
</dbReference>
<evidence type="ECO:0000313" key="4">
    <source>
        <dbReference type="EMBL" id="MCH7409563.1"/>
    </source>
</evidence>
<dbReference type="InterPro" id="IPR029016">
    <property type="entry name" value="GAF-like_dom_sf"/>
</dbReference>
<evidence type="ECO:0000313" key="5">
    <source>
        <dbReference type="Proteomes" id="UP001165489"/>
    </source>
</evidence>
<keyword evidence="2" id="KW-0472">Membrane</keyword>
<feature type="transmembrane region" description="Helical" evidence="2">
    <location>
        <begin position="79"/>
        <end position="102"/>
    </location>
</feature>
<dbReference type="Proteomes" id="UP001165489">
    <property type="component" value="Unassembled WGS sequence"/>
</dbReference>
<feature type="transmembrane region" description="Helical" evidence="2">
    <location>
        <begin position="149"/>
        <end position="170"/>
    </location>
</feature>
<feature type="transmembrane region" description="Helical" evidence="2">
    <location>
        <begin position="49"/>
        <end position="67"/>
    </location>
</feature>
<evidence type="ECO:0000256" key="1">
    <source>
        <dbReference type="ARBA" id="ARBA00022801"/>
    </source>
</evidence>
<keyword evidence="5" id="KW-1185">Reference proteome</keyword>
<feature type="domain" description="PPM-type phosphatase" evidence="3">
    <location>
        <begin position="463"/>
        <end position="685"/>
    </location>
</feature>
<feature type="transmembrane region" description="Helical" evidence="2">
    <location>
        <begin position="12"/>
        <end position="29"/>
    </location>
</feature>
<dbReference type="PANTHER" id="PTHR43156:SF2">
    <property type="entry name" value="STAGE II SPORULATION PROTEIN E"/>
    <property type="match status" value="1"/>
</dbReference>
<dbReference type="SMART" id="SM00331">
    <property type="entry name" value="PP2C_SIG"/>
    <property type="match status" value="1"/>
</dbReference>
<feature type="transmembrane region" description="Helical" evidence="2">
    <location>
        <begin position="176"/>
        <end position="199"/>
    </location>
</feature>
<reference evidence="4" key="1">
    <citation type="submission" date="2022-03" db="EMBL/GenBank/DDBJ databases">
        <title>De novo assembled genomes of Belliella spp. (Cyclobacteriaceae) strains.</title>
        <authorList>
            <person name="Szabo A."/>
            <person name="Korponai K."/>
            <person name="Felfoldi T."/>
        </authorList>
    </citation>
    <scope>NUCLEOTIDE SEQUENCE</scope>
    <source>
        <strain evidence="4">DSM 111904</strain>
    </source>
</reference>
<sequence>MFKLPNLNIGKISLLVAIMTWLALLFVDITRLFGKINQLDSQIAPEVSYILQIIFFIMVYLFFHHSIQKSEKSNFLDLIWRGASTGLLATGVSLLISLFYFMLGDSRLASDPILKNIFYHIDFGFITIFLVSSTLLWKHLILYQKNKRIVNQWQGFEIGLLVSMFFVFFNQNSLDYSFLFGLGVLVIFGISLSVNLKWIPYLTFKEKWKSILYLVVILISSSYLFIQILSYSSSISPYLNLTDNLFLLSLFAFVFIYSLFSFLVTLFNLPTSSVFEQKLVEAINFQRLSQSIKPGQNENQVLDILMDSCMSAAYVDAAWLEILDVNGNKNVIHQRFVGNKERMELQKLIEETKPFSDFRWDNRANDSKTLIGKLPDFKYKSAMIVPLVIHKKTLGRIYLVKEVKDGFNKEMINIISTFVGQACISVENYRLLNEALKNERYKEELLIAQRVQRSLLPSKLHHDDSFQIHGFSEAADEVGGDYYETQELGEGKFAIIIGDVSGKGTSAAFNMSQMKGVFHSLVQLNPSPSEFLIKANAALSHCLEKNHFITTSYFVLDTVSQVITYSRAGHCPTLFFKAKENVSEYLSIDGMGLGVLRNKMYEKYVHQKDVHYEEGDIMILFTDGIIEAKNQEGEEFGYERLKLSVNDGHALTASQIQQKIIEDMYEFIGSSSLPDDDYSLLVIKFLQKPQ</sequence>
<dbReference type="RefSeq" id="WP_241347905.1">
    <property type="nucleotide sequence ID" value="NZ_JAKZGP010000019.1"/>
</dbReference>
<dbReference type="Gene3D" id="3.60.40.10">
    <property type="entry name" value="PPM-type phosphatase domain"/>
    <property type="match status" value="1"/>
</dbReference>
<organism evidence="4 5">
    <name type="scientific">Belliella filtrata</name>
    <dbReference type="NCBI Taxonomy" id="2923435"/>
    <lineage>
        <taxon>Bacteria</taxon>
        <taxon>Pseudomonadati</taxon>
        <taxon>Bacteroidota</taxon>
        <taxon>Cytophagia</taxon>
        <taxon>Cytophagales</taxon>
        <taxon>Cyclobacteriaceae</taxon>
        <taxon>Belliella</taxon>
    </lineage>
</organism>
<feature type="transmembrane region" description="Helical" evidence="2">
    <location>
        <begin position="245"/>
        <end position="269"/>
    </location>
</feature>
<dbReference type="PANTHER" id="PTHR43156">
    <property type="entry name" value="STAGE II SPORULATION PROTEIN E-RELATED"/>
    <property type="match status" value="1"/>
</dbReference>